<dbReference type="EMBL" id="JAAGAX010000017">
    <property type="protein sequence ID" value="KAF2287063.1"/>
    <property type="molecule type" value="Genomic_DNA"/>
</dbReference>
<sequence>MSGLETRSQEWRKEITSMVQEAEHRQEMRLHKTVAGQEARFRSIVDELKSMIAGLSWQNMEIAEQSVRQEPVQIEENVESPDRETVGNKNRAEQVLEGNVCDGNPWGSNTKLEFPWLLRAVEEGLLHFKAMSSEYGPISSQGGSAHPSGRIAQMMNADHDSIACPQPRVPPPRRQQKTMLYNNDLFL</sequence>
<name>A0A6A6KG62_HEVBR</name>
<gene>
    <name evidence="1" type="ORF">GH714_037282</name>
</gene>
<protein>
    <submittedName>
        <fullName evidence="1">Uncharacterized protein</fullName>
    </submittedName>
</protein>
<keyword evidence="2" id="KW-1185">Reference proteome</keyword>
<accession>A0A6A6KG62</accession>
<evidence type="ECO:0000313" key="2">
    <source>
        <dbReference type="Proteomes" id="UP000467840"/>
    </source>
</evidence>
<proteinExistence type="predicted"/>
<reference evidence="1 2" key="1">
    <citation type="journal article" date="2020" name="Mol. Plant">
        <title>The Chromosome-Based Rubber Tree Genome Provides New Insights into Spurge Genome Evolution and Rubber Biosynthesis.</title>
        <authorList>
            <person name="Liu J."/>
            <person name="Shi C."/>
            <person name="Shi C.C."/>
            <person name="Li W."/>
            <person name="Zhang Q.J."/>
            <person name="Zhang Y."/>
            <person name="Li K."/>
            <person name="Lu H.F."/>
            <person name="Shi C."/>
            <person name="Zhu S.T."/>
            <person name="Xiao Z.Y."/>
            <person name="Nan H."/>
            <person name="Yue Y."/>
            <person name="Zhu X.G."/>
            <person name="Wu Y."/>
            <person name="Hong X.N."/>
            <person name="Fan G.Y."/>
            <person name="Tong Y."/>
            <person name="Zhang D."/>
            <person name="Mao C.L."/>
            <person name="Liu Y.L."/>
            <person name="Hao S.J."/>
            <person name="Liu W.Q."/>
            <person name="Lv M.Q."/>
            <person name="Zhang H.B."/>
            <person name="Liu Y."/>
            <person name="Hu-Tang G.R."/>
            <person name="Wang J.P."/>
            <person name="Wang J.H."/>
            <person name="Sun Y.H."/>
            <person name="Ni S.B."/>
            <person name="Chen W.B."/>
            <person name="Zhang X.C."/>
            <person name="Jiao Y.N."/>
            <person name="Eichler E.E."/>
            <person name="Li G.H."/>
            <person name="Liu X."/>
            <person name="Gao L.Z."/>
        </authorList>
    </citation>
    <scope>NUCLEOTIDE SEQUENCE [LARGE SCALE GENOMIC DNA]</scope>
    <source>
        <strain evidence="2">cv. GT1</strain>
        <tissue evidence="1">Leaf</tissue>
    </source>
</reference>
<comment type="caution">
    <text evidence="1">The sequence shown here is derived from an EMBL/GenBank/DDBJ whole genome shotgun (WGS) entry which is preliminary data.</text>
</comment>
<evidence type="ECO:0000313" key="1">
    <source>
        <dbReference type="EMBL" id="KAF2287063.1"/>
    </source>
</evidence>
<dbReference type="Proteomes" id="UP000467840">
    <property type="component" value="Chromosome 3"/>
</dbReference>
<dbReference type="AlphaFoldDB" id="A0A6A6KG62"/>
<organism evidence="1 2">
    <name type="scientific">Hevea brasiliensis</name>
    <name type="common">Para rubber tree</name>
    <name type="synonym">Siphonia brasiliensis</name>
    <dbReference type="NCBI Taxonomy" id="3981"/>
    <lineage>
        <taxon>Eukaryota</taxon>
        <taxon>Viridiplantae</taxon>
        <taxon>Streptophyta</taxon>
        <taxon>Embryophyta</taxon>
        <taxon>Tracheophyta</taxon>
        <taxon>Spermatophyta</taxon>
        <taxon>Magnoliopsida</taxon>
        <taxon>eudicotyledons</taxon>
        <taxon>Gunneridae</taxon>
        <taxon>Pentapetalae</taxon>
        <taxon>rosids</taxon>
        <taxon>fabids</taxon>
        <taxon>Malpighiales</taxon>
        <taxon>Euphorbiaceae</taxon>
        <taxon>Crotonoideae</taxon>
        <taxon>Micrandreae</taxon>
        <taxon>Hevea</taxon>
    </lineage>
</organism>